<feature type="compositionally biased region" description="Basic and acidic residues" evidence="1">
    <location>
        <begin position="283"/>
        <end position="298"/>
    </location>
</feature>
<feature type="compositionally biased region" description="Polar residues" evidence="1">
    <location>
        <begin position="140"/>
        <end position="175"/>
    </location>
</feature>
<dbReference type="GeneID" id="4390394"/>
<keyword evidence="3" id="KW-1185">Reference proteome</keyword>
<dbReference type="RefSeq" id="XP_001222306.1">
    <property type="nucleotide sequence ID" value="XM_001222305.1"/>
</dbReference>
<gene>
    <name evidence="2" type="ORF">CHGG_06211</name>
</gene>
<dbReference type="VEuPathDB" id="FungiDB:CHGG_06211"/>
<evidence type="ECO:0000313" key="2">
    <source>
        <dbReference type="EMBL" id="EAQ89592.1"/>
    </source>
</evidence>
<proteinExistence type="predicted"/>
<protein>
    <submittedName>
        <fullName evidence="2">Uncharacterized protein</fullName>
    </submittedName>
</protein>
<name>Q2H554_CHAGB</name>
<reference evidence="3" key="1">
    <citation type="journal article" date="2015" name="Genome Announc.">
        <title>Draft genome sequence of the cellulolytic fungus Chaetomium globosum.</title>
        <authorList>
            <person name="Cuomo C.A."/>
            <person name="Untereiner W.A."/>
            <person name="Ma L.-J."/>
            <person name="Grabherr M."/>
            <person name="Birren B.W."/>
        </authorList>
    </citation>
    <scope>NUCLEOTIDE SEQUENCE [LARGE SCALE GENOMIC DNA]</scope>
    <source>
        <strain evidence="3">ATCC 6205 / CBS 148.51 / DSM 1962 / NBRC 6347 / NRRL 1970</strain>
    </source>
</reference>
<dbReference type="Proteomes" id="UP000001056">
    <property type="component" value="Unassembled WGS sequence"/>
</dbReference>
<organism evidence="2 3">
    <name type="scientific">Chaetomium globosum (strain ATCC 6205 / CBS 148.51 / DSM 1962 / NBRC 6347 / NRRL 1970)</name>
    <name type="common">Soil fungus</name>
    <dbReference type="NCBI Taxonomy" id="306901"/>
    <lineage>
        <taxon>Eukaryota</taxon>
        <taxon>Fungi</taxon>
        <taxon>Dikarya</taxon>
        <taxon>Ascomycota</taxon>
        <taxon>Pezizomycotina</taxon>
        <taxon>Sordariomycetes</taxon>
        <taxon>Sordariomycetidae</taxon>
        <taxon>Sordariales</taxon>
        <taxon>Chaetomiaceae</taxon>
        <taxon>Chaetomium</taxon>
    </lineage>
</organism>
<dbReference type="HOGENOM" id="CLU_894285_0_0_1"/>
<evidence type="ECO:0000256" key="1">
    <source>
        <dbReference type="SAM" id="MobiDB-lite"/>
    </source>
</evidence>
<accession>Q2H554</accession>
<feature type="compositionally biased region" description="Gly residues" evidence="1">
    <location>
        <begin position="301"/>
        <end position="311"/>
    </location>
</feature>
<dbReference type="InParanoid" id="Q2H554"/>
<dbReference type="OrthoDB" id="10539421at2759"/>
<dbReference type="AlphaFoldDB" id="Q2H554"/>
<sequence>MSTQTNVKASPRHEVVFRWGASQITIGQKSGRLIVSNGSGLRSRLCRICAPRKGESTLELRRRRLIRSEPSHRRAVCSFQGQCLRSSPDRPSPPELALSSNGMCPARNPPILTNLVTVSSINTPSETIALPTMTAEANHGSGNKAGQPSPLEQHQPATQQTDQYPNSISLPQTPETAEPVSGWKDSDHPGIEVGNMLADLASGAPSPPGPHIQVLDSPPQREIRLTPSPPPATGPGHTPTWKDRITVLLDSQGGAPIGLGLSSYPPGTPGVAGELAVPAPEGPPRDSQEKPAGAKKDAATCGGGQAPAGKE</sequence>
<feature type="region of interest" description="Disordered" evidence="1">
    <location>
        <begin position="136"/>
        <end position="193"/>
    </location>
</feature>
<dbReference type="EMBL" id="CH408031">
    <property type="protein sequence ID" value="EAQ89592.1"/>
    <property type="molecule type" value="Genomic_DNA"/>
</dbReference>
<evidence type="ECO:0000313" key="3">
    <source>
        <dbReference type="Proteomes" id="UP000001056"/>
    </source>
</evidence>
<feature type="region of interest" description="Disordered" evidence="1">
    <location>
        <begin position="258"/>
        <end position="311"/>
    </location>
</feature>